<dbReference type="InterPro" id="IPR036875">
    <property type="entry name" value="Znf_CCHC_sf"/>
</dbReference>
<protein>
    <recommendedName>
        <fullName evidence="4">CCHC-type domain-containing protein</fullName>
    </recommendedName>
</protein>
<evidence type="ECO:0000313" key="2">
    <source>
        <dbReference type="EMBL" id="KAF0531625.1"/>
    </source>
</evidence>
<sequence>MSTRTTSSLLKDVENIVNRVGHVEINNTLAFFVEQLKNKYPLSQEDIRDPDIAKTKGRPSGTKRENTGAEHVTKKIYTCGICKSAGHNSRSCPSKVNIEYST</sequence>
<evidence type="ECO:0008006" key="4">
    <source>
        <dbReference type="Google" id="ProtNLM"/>
    </source>
</evidence>
<evidence type="ECO:0000313" key="3">
    <source>
        <dbReference type="Proteomes" id="UP000439903"/>
    </source>
</evidence>
<dbReference type="GO" id="GO:0008270">
    <property type="term" value="F:zinc ion binding"/>
    <property type="evidence" value="ECO:0007669"/>
    <property type="project" value="InterPro"/>
</dbReference>
<feature type="region of interest" description="Disordered" evidence="1">
    <location>
        <begin position="47"/>
        <end position="69"/>
    </location>
</feature>
<dbReference type="SUPFAM" id="SSF57756">
    <property type="entry name" value="Retrovirus zinc finger-like domains"/>
    <property type="match status" value="1"/>
</dbReference>
<dbReference type="EMBL" id="WTPW01000242">
    <property type="protein sequence ID" value="KAF0531625.1"/>
    <property type="molecule type" value="Genomic_DNA"/>
</dbReference>
<gene>
    <name evidence="2" type="ORF">F8M41_011823</name>
</gene>
<name>A0A8H4EPW9_GIGMA</name>
<dbReference type="OrthoDB" id="2418606at2759"/>
<organism evidence="2 3">
    <name type="scientific">Gigaspora margarita</name>
    <dbReference type="NCBI Taxonomy" id="4874"/>
    <lineage>
        <taxon>Eukaryota</taxon>
        <taxon>Fungi</taxon>
        <taxon>Fungi incertae sedis</taxon>
        <taxon>Mucoromycota</taxon>
        <taxon>Glomeromycotina</taxon>
        <taxon>Glomeromycetes</taxon>
        <taxon>Diversisporales</taxon>
        <taxon>Gigasporaceae</taxon>
        <taxon>Gigaspora</taxon>
    </lineage>
</organism>
<accession>A0A8H4EPW9</accession>
<dbReference type="GO" id="GO:0003676">
    <property type="term" value="F:nucleic acid binding"/>
    <property type="evidence" value="ECO:0007669"/>
    <property type="project" value="InterPro"/>
</dbReference>
<proteinExistence type="predicted"/>
<dbReference type="AlphaFoldDB" id="A0A8H4EPW9"/>
<keyword evidence="3" id="KW-1185">Reference proteome</keyword>
<dbReference type="Proteomes" id="UP000439903">
    <property type="component" value="Unassembled WGS sequence"/>
</dbReference>
<comment type="caution">
    <text evidence="2">The sequence shown here is derived from an EMBL/GenBank/DDBJ whole genome shotgun (WGS) entry which is preliminary data.</text>
</comment>
<reference evidence="2 3" key="1">
    <citation type="journal article" date="2019" name="Environ. Microbiol.">
        <title>At the nexus of three kingdoms: the genome of the mycorrhizal fungus Gigaspora margarita provides insights into plant, endobacterial and fungal interactions.</title>
        <authorList>
            <person name="Venice F."/>
            <person name="Ghignone S."/>
            <person name="Salvioli di Fossalunga A."/>
            <person name="Amselem J."/>
            <person name="Novero M."/>
            <person name="Xianan X."/>
            <person name="Sedzielewska Toro K."/>
            <person name="Morin E."/>
            <person name="Lipzen A."/>
            <person name="Grigoriev I.V."/>
            <person name="Henrissat B."/>
            <person name="Martin F.M."/>
            <person name="Bonfante P."/>
        </authorList>
    </citation>
    <scope>NUCLEOTIDE SEQUENCE [LARGE SCALE GENOMIC DNA]</scope>
    <source>
        <strain evidence="2 3">BEG34</strain>
    </source>
</reference>
<evidence type="ECO:0000256" key="1">
    <source>
        <dbReference type="SAM" id="MobiDB-lite"/>
    </source>
</evidence>